<dbReference type="EMBL" id="BTRK01000001">
    <property type="protein sequence ID" value="GMR32983.1"/>
    <property type="molecule type" value="Genomic_DNA"/>
</dbReference>
<sequence>TVITASTGSSNSTFFAIVFIYFRMKAEICSGVKISASTRIFARSLFPRRISNDHLLSWMKESSCRRPIIRLISAINRKF</sequence>
<gene>
    <name evidence="1" type="ORF">PMAYCL1PPCAC_03178</name>
    <name evidence="2" type="ORF">PMAYCL1PPCAC_03185</name>
</gene>
<reference evidence="3" key="1">
    <citation type="submission" date="2022-10" db="EMBL/GenBank/DDBJ databases">
        <title>Genome assembly of Pristionchus species.</title>
        <authorList>
            <person name="Yoshida K."/>
            <person name="Sommer R.J."/>
        </authorList>
    </citation>
    <scope>NUCLEOTIDE SEQUENCE [LARGE SCALE GENOMIC DNA]</scope>
    <source>
        <strain evidence="1 3">RS5460</strain>
    </source>
</reference>
<dbReference type="EMBL" id="BTRK01000001">
    <property type="protein sequence ID" value="GMR32990.1"/>
    <property type="molecule type" value="Genomic_DNA"/>
</dbReference>
<protein>
    <submittedName>
        <fullName evidence="2">Uncharacterized protein</fullName>
    </submittedName>
</protein>
<evidence type="ECO:0000313" key="2">
    <source>
        <dbReference type="EMBL" id="GMR32990.1"/>
    </source>
</evidence>
<dbReference type="Proteomes" id="UP001328107">
    <property type="component" value="Unassembled WGS sequence"/>
</dbReference>
<dbReference type="AlphaFoldDB" id="A0AAN5C6Y9"/>
<comment type="caution">
    <text evidence="2">The sequence shown here is derived from an EMBL/GenBank/DDBJ whole genome shotgun (WGS) entry which is preliminary data.</text>
</comment>
<name>A0AAN5C6Y9_9BILA</name>
<organism evidence="2 3">
    <name type="scientific">Pristionchus mayeri</name>
    <dbReference type="NCBI Taxonomy" id="1317129"/>
    <lineage>
        <taxon>Eukaryota</taxon>
        <taxon>Metazoa</taxon>
        <taxon>Ecdysozoa</taxon>
        <taxon>Nematoda</taxon>
        <taxon>Chromadorea</taxon>
        <taxon>Rhabditida</taxon>
        <taxon>Rhabditina</taxon>
        <taxon>Diplogasteromorpha</taxon>
        <taxon>Diplogasteroidea</taxon>
        <taxon>Neodiplogasteridae</taxon>
        <taxon>Pristionchus</taxon>
    </lineage>
</organism>
<evidence type="ECO:0000313" key="3">
    <source>
        <dbReference type="Proteomes" id="UP001328107"/>
    </source>
</evidence>
<accession>A0AAN5C6Y9</accession>
<evidence type="ECO:0000313" key="1">
    <source>
        <dbReference type="EMBL" id="GMR32983.1"/>
    </source>
</evidence>
<proteinExistence type="predicted"/>
<feature type="non-terminal residue" evidence="2">
    <location>
        <position position="1"/>
    </location>
</feature>
<reference evidence="2" key="2">
    <citation type="submission" date="2023-06" db="EMBL/GenBank/DDBJ databases">
        <title>Genome assembly of Pristionchus species.</title>
        <authorList>
            <person name="Yoshida K."/>
            <person name="Sommer R.J."/>
        </authorList>
    </citation>
    <scope>NUCLEOTIDE SEQUENCE</scope>
    <source>
        <strain evidence="2">RS5460</strain>
    </source>
</reference>
<keyword evidence="3" id="KW-1185">Reference proteome</keyword>